<dbReference type="NCBIfam" id="TIGR03953">
    <property type="entry name" value="rplD_bact"/>
    <property type="match status" value="1"/>
</dbReference>
<dbReference type="GO" id="GO:1990904">
    <property type="term" value="C:ribonucleoprotein complex"/>
    <property type="evidence" value="ECO:0007669"/>
    <property type="project" value="UniProtKB-KW"/>
</dbReference>
<dbReference type="Gene3D" id="3.40.1370.10">
    <property type="match status" value="1"/>
</dbReference>
<keyword evidence="2 5" id="KW-0689">Ribosomal protein</keyword>
<dbReference type="PANTHER" id="PTHR10746:SF6">
    <property type="entry name" value="LARGE RIBOSOMAL SUBUNIT PROTEIN UL4M"/>
    <property type="match status" value="1"/>
</dbReference>
<keyword evidence="5" id="KW-0694">RNA-binding</keyword>
<gene>
    <name evidence="5 7" type="primary">rplD</name>
    <name evidence="7" type="ORF">CKSOR_00695</name>
</gene>
<keyword evidence="8" id="KW-1185">Reference proteome</keyword>
<dbReference type="GO" id="GO:0005840">
    <property type="term" value="C:ribosome"/>
    <property type="evidence" value="ECO:0007669"/>
    <property type="project" value="UniProtKB-KW"/>
</dbReference>
<evidence type="ECO:0000256" key="6">
    <source>
        <dbReference type="SAM" id="MobiDB-lite"/>
    </source>
</evidence>
<dbReference type="InterPro" id="IPR002136">
    <property type="entry name" value="Ribosomal_uL4"/>
</dbReference>
<dbReference type="GO" id="GO:0019843">
    <property type="term" value="F:rRNA binding"/>
    <property type="evidence" value="ECO:0007669"/>
    <property type="project" value="UniProtKB-UniRule"/>
</dbReference>
<dbReference type="InterPro" id="IPR013005">
    <property type="entry name" value="Ribosomal_uL4-like"/>
</dbReference>
<dbReference type="AlphaFoldDB" id="A0A3S7JAV2"/>
<dbReference type="Proteomes" id="UP000266796">
    <property type="component" value="Chromosome"/>
</dbReference>
<evidence type="ECO:0000256" key="3">
    <source>
        <dbReference type="ARBA" id="ARBA00023274"/>
    </source>
</evidence>
<dbReference type="GO" id="GO:0003735">
    <property type="term" value="F:structural constituent of ribosome"/>
    <property type="evidence" value="ECO:0007669"/>
    <property type="project" value="InterPro"/>
</dbReference>
<dbReference type="GO" id="GO:0006412">
    <property type="term" value="P:translation"/>
    <property type="evidence" value="ECO:0007669"/>
    <property type="project" value="UniProtKB-UniRule"/>
</dbReference>
<keyword evidence="5" id="KW-0699">rRNA-binding</keyword>
<feature type="region of interest" description="Disordered" evidence="6">
    <location>
        <begin position="43"/>
        <end position="76"/>
    </location>
</feature>
<comment type="function">
    <text evidence="5">Forms part of the polypeptide exit tunnel.</text>
</comment>
<evidence type="ECO:0000256" key="5">
    <source>
        <dbReference type="HAMAP-Rule" id="MF_01328"/>
    </source>
</evidence>
<dbReference type="InterPro" id="IPR023574">
    <property type="entry name" value="Ribosomal_uL4_dom_sf"/>
</dbReference>
<accession>A0A3S7JAV2</accession>
<dbReference type="PANTHER" id="PTHR10746">
    <property type="entry name" value="50S RIBOSOMAL PROTEIN L4"/>
    <property type="match status" value="1"/>
</dbReference>
<evidence type="ECO:0000256" key="4">
    <source>
        <dbReference type="ARBA" id="ARBA00035244"/>
    </source>
</evidence>
<evidence type="ECO:0000256" key="1">
    <source>
        <dbReference type="ARBA" id="ARBA00010528"/>
    </source>
</evidence>
<evidence type="ECO:0000256" key="2">
    <source>
        <dbReference type="ARBA" id="ARBA00022980"/>
    </source>
</evidence>
<dbReference type="OrthoDB" id="9803201at2"/>
<dbReference type="HAMAP" id="MF_01328_B">
    <property type="entry name" value="Ribosomal_uL4_B"/>
    <property type="match status" value="1"/>
</dbReference>
<keyword evidence="3 5" id="KW-0687">Ribonucleoprotein</keyword>
<comment type="similarity">
    <text evidence="1 5">Belongs to the universal ribosomal protein uL4 family.</text>
</comment>
<name>A0A3S7JAV2_9PROT</name>
<organism evidence="7 8">
    <name type="scientific">Candidatus Kinetoplastidibacterium kentomonadis</name>
    <dbReference type="NCBI Taxonomy" id="1576550"/>
    <lineage>
        <taxon>Bacteria</taxon>
        <taxon>Pseudomonadati</taxon>
        <taxon>Pseudomonadota</taxon>
        <taxon>Betaproteobacteria</taxon>
        <taxon>Candidatus Kinetoplastidibacterium</taxon>
    </lineage>
</organism>
<evidence type="ECO:0000313" key="8">
    <source>
        <dbReference type="Proteomes" id="UP000266796"/>
    </source>
</evidence>
<sequence length="205" mass="23167">MNVKMINNDNGFLDFDIPDSIFNINFNEPLIHQLVVSFQSNARSGNRAQKNRADVKHSTKKPWRQKGTGKARAGMTSSPIWRGGGRAFPSFPYENFTKKLNKKMYKLGIKSILSKLYKEDRMLFVDSFIVDLPKTKSAVSKLSILGLNSALIITDNVDENLYLATRNLPKIAAIEPRYIDPLSLISFEKIVITKAAIKQFEEILG</sequence>
<dbReference type="SUPFAM" id="SSF52166">
    <property type="entry name" value="Ribosomal protein L4"/>
    <property type="match status" value="1"/>
</dbReference>
<dbReference type="RefSeq" id="WP_108674185.1">
    <property type="nucleotide sequence ID" value="NZ_CP025628.1"/>
</dbReference>
<proteinExistence type="inferred from homology"/>
<dbReference type="EMBL" id="CP025628">
    <property type="protein sequence ID" value="AWD32796.1"/>
    <property type="molecule type" value="Genomic_DNA"/>
</dbReference>
<dbReference type="KEGG" id="kso:CKSOR_00695"/>
<dbReference type="Pfam" id="PF00573">
    <property type="entry name" value="Ribosomal_L4"/>
    <property type="match status" value="1"/>
</dbReference>
<comment type="function">
    <text evidence="5">One of the primary rRNA binding proteins, this protein initially binds near the 5'-end of the 23S rRNA. It is important during the early stages of 50S assembly. It makes multiple contacts with different domains of the 23S rRNA in the assembled 50S subunit and ribosome.</text>
</comment>
<feature type="compositionally biased region" description="Basic residues" evidence="6">
    <location>
        <begin position="58"/>
        <end position="69"/>
    </location>
</feature>
<reference evidence="7 8" key="1">
    <citation type="journal article" date="2018" name="Parasitology">
        <title>The reduced genome of Candidatus Kinetoplastibacterium sorsogonicusi, the endosymbiont of Kentomonas sorsogonicus (Trypanosomatidae): loss of the haem-synthesis pathway.</title>
        <authorList>
            <person name="Silva F.M."/>
            <person name="Kostygov A.Y."/>
            <person name="Spodareva V.V."/>
            <person name="Butenko A."/>
            <person name="Tossou R."/>
            <person name="Lukes J."/>
            <person name="Yurchenko V."/>
            <person name="Alves J.M.P."/>
        </authorList>
    </citation>
    <scope>NUCLEOTIDE SEQUENCE [LARGE SCALE GENOMIC DNA]</scope>
    <source>
        <strain evidence="7 8">MF-08</strain>
    </source>
</reference>
<comment type="subunit">
    <text evidence="5">Part of the 50S ribosomal subunit.</text>
</comment>
<evidence type="ECO:0000313" key="7">
    <source>
        <dbReference type="EMBL" id="AWD32796.1"/>
    </source>
</evidence>
<protein>
    <recommendedName>
        <fullName evidence="4 5">Large ribosomal subunit protein uL4</fullName>
    </recommendedName>
</protein>